<dbReference type="InterPro" id="IPR036871">
    <property type="entry name" value="PX_dom_sf"/>
</dbReference>
<dbReference type="InterPro" id="IPR011583">
    <property type="entry name" value="Chitinase_II/V-like_cat"/>
</dbReference>
<dbReference type="GO" id="GO:0005576">
    <property type="term" value="C:extracellular region"/>
    <property type="evidence" value="ECO:0007669"/>
    <property type="project" value="TreeGrafter"/>
</dbReference>
<dbReference type="SUPFAM" id="SSF64268">
    <property type="entry name" value="PX domain"/>
    <property type="match status" value="1"/>
</dbReference>
<gene>
    <name evidence="3" type="ORF">JR316_007982</name>
</gene>
<dbReference type="Gene3D" id="3.30.1520.10">
    <property type="entry name" value="Phox-like domain"/>
    <property type="match status" value="1"/>
</dbReference>
<dbReference type="GO" id="GO:0004568">
    <property type="term" value="F:chitinase activity"/>
    <property type="evidence" value="ECO:0007669"/>
    <property type="project" value="TreeGrafter"/>
</dbReference>
<dbReference type="InterPro" id="IPR017853">
    <property type="entry name" value="GH"/>
</dbReference>
<dbReference type="SMART" id="SM00312">
    <property type="entry name" value="PX"/>
    <property type="match status" value="1"/>
</dbReference>
<organism evidence="3">
    <name type="scientific">Psilocybe cubensis</name>
    <name type="common">Psychedelic mushroom</name>
    <name type="synonym">Stropharia cubensis</name>
    <dbReference type="NCBI Taxonomy" id="181762"/>
    <lineage>
        <taxon>Eukaryota</taxon>
        <taxon>Fungi</taxon>
        <taxon>Dikarya</taxon>
        <taxon>Basidiomycota</taxon>
        <taxon>Agaricomycotina</taxon>
        <taxon>Agaricomycetes</taxon>
        <taxon>Agaricomycetidae</taxon>
        <taxon>Agaricales</taxon>
        <taxon>Agaricineae</taxon>
        <taxon>Strophariaceae</taxon>
        <taxon>Psilocybe</taxon>
    </lineage>
</organism>
<dbReference type="SMART" id="SM00636">
    <property type="entry name" value="Glyco_18"/>
    <property type="match status" value="1"/>
</dbReference>
<dbReference type="Gene3D" id="3.20.20.80">
    <property type="entry name" value="Glycosidases"/>
    <property type="match status" value="1"/>
</dbReference>
<dbReference type="PANTHER" id="PTHR11177:SF317">
    <property type="entry name" value="CHITINASE 12-RELATED"/>
    <property type="match status" value="1"/>
</dbReference>
<dbReference type="AlphaFoldDB" id="A0A8H8CJU2"/>
<evidence type="ECO:0000313" key="3">
    <source>
        <dbReference type="EMBL" id="KAG5167630.1"/>
    </source>
</evidence>
<protein>
    <recommendedName>
        <fullName evidence="4">Chitinase</fullName>
    </recommendedName>
</protein>
<dbReference type="Pfam" id="PF00704">
    <property type="entry name" value="Glyco_hydro_18"/>
    <property type="match status" value="1"/>
</dbReference>
<dbReference type="InterPro" id="IPR050314">
    <property type="entry name" value="Glycosyl_Hydrlase_18"/>
</dbReference>
<evidence type="ECO:0000259" key="2">
    <source>
        <dbReference type="PROSITE" id="PS51910"/>
    </source>
</evidence>
<dbReference type="Pfam" id="PF00787">
    <property type="entry name" value="PX"/>
    <property type="match status" value="1"/>
</dbReference>
<proteinExistence type="predicted"/>
<dbReference type="GO" id="GO:0008061">
    <property type="term" value="F:chitin binding"/>
    <property type="evidence" value="ECO:0007669"/>
    <property type="project" value="InterPro"/>
</dbReference>
<dbReference type="InterPro" id="IPR001683">
    <property type="entry name" value="PX_dom"/>
</dbReference>
<reference evidence="3" key="1">
    <citation type="submission" date="2021-02" db="EMBL/GenBank/DDBJ databases">
        <title>Psilocybe cubensis genome.</title>
        <authorList>
            <person name="Mckernan K.J."/>
            <person name="Crawford S."/>
            <person name="Trippe A."/>
            <person name="Kane L.T."/>
            <person name="Mclaughlin S."/>
        </authorList>
    </citation>
    <scope>NUCLEOTIDE SEQUENCE [LARGE SCALE GENOMIC DNA]</scope>
    <source>
        <strain evidence="3">MGC-MH-2018</strain>
    </source>
</reference>
<dbReference type="InterPro" id="IPR001223">
    <property type="entry name" value="Glyco_hydro18_cat"/>
</dbReference>
<evidence type="ECO:0000259" key="1">
    <source>
        <dbReference type="PROSITE" id="PS50195"/>
    </source>
</evidence>
<name>A0A8H8CJU2_PSICU</name>
<comment type="caution">
    <text evidence="3">The sequence shown here is derived from an EMBL/GenBank/DDBJ whole genome shotgun (WGS) entry which is preliminary data.</text>
</comment>
<dbReference type="PROSITE" id="PS50195">
    <property type="entry name" value="PX"/>
    <property type="match status" value="1"/>
</dbReference>
<dbReference type="GO" id="GO:0005975">
    <property type="term" value="P:carbohydrate metabolic process"/>
    <property type="evidence" value="ECO:0007669"/>
    <property type="project" value="InterPro"/>
</dbReference>
<sequence length="487" mass="53533">MSSAIDSLFIYNHTTSSFPQPHVVYIINVIRENGNQYEVLRRYSEFVTLKEALEVPFPLPPKHVFATSFLPSAWVDNQLIEERKRGLQMFLTHLLHRLDARSSATFLAFIGASDLVMNESCFWPKAGLPEMSFKGTLMPKEILKNEPERTTKPIAAAYYPSWASDSSPPHKIDFSKFDVLFFAFATPNGEAGINWDSGAQESLKNLVSCVRRSGHPTKIVLSVGGWGGCHWYSQVMSTEASRTKFVKTLCDTIESYGLDGIDIDWKAAYVYFEPKEYPNSPGSGNPHSPEDAANLLSFFKALRSAIGNSRIISAAVTQLPWLGPKGLPLTNVEEYAKYMSFVNIMNYDVFTSSSHPGPNAPLSDACGTSRQPQATAEAAFKQWTRAGMPASKLLLGLPLYGYVSKSTDKKLSGSFAPSGRILNVAHPKSKRPISLSGAAGDLSKLWGQQIAFCQLVEAGALEKRGEHYVAANGYTMGKVCQTLMIGA</sequence>
<dbReference type="EMBL" id="JAFIQS010000007">
    <property type="protein sequence ID" value="KAG5167630.1"/>
    <property type="molecule type" value="Genomic_DNA"/>
</dbReference>
<dbReference type="CDD" id="cd06093">
    <property type="entry name" value="PX_domain"/>
    <property type="match status" value="1"/>
</dbReference>
<evidence type="ECO:0008006" key="4">
    <source>
        <dbReference type="Google" id="ProtNLM"/>
    </source>
</evidence>
<feature type="domain" description="PX" evidence="1">
    <location>
        <begin position="3"/>
        <end position="117"/>
    </location>
</feature>
<dbReference type="PROSITE" id="PS51910">
    <property type="entry name" value="GH18_2"/>
    <property type="match status" value="1"/>
</dbReference>
<dbReference type="GO" id="GO:0035091">
    <property type="term" value="F:phosphatidylinositol binding"/>
    <property type="evidence" value="ECO:0007669"/>
    <property type="project" value="InterPro"/>
</dbReference>
<dbReference type="SUPFAM" id="SSF51445">
    <property type="entry name" value="(Trans)glycosidases"/>
    <property type="match status" value="1"/>
</dbReference>
<feature type="domain" description="GH18" evidence="2">
    <location>
        <begin position="153"/>
        <end position="487"/>
    </location>
</feature>
<dbReference type="GO" id="GO:0006032">
    <property type="term" value="P:chitin catabolic process"/>
    <property type="evidence" value="ECO:0007669"/>
    <property type="project" value="TreeGrafter"/>
</dbReference>
<dbReference type="PANTHER" id="PTHR11177">
    <property type="entry name" value="CHITINASE"/>
    <property type="match status" value="1"/>
</dbReference>
<accession>A0A8H8CJU2</accession>